<accession>A0AAV9BT43</accession>
<dbReference type="Pfam" id="PF07001">
    <property type="entry name" value="BAT2_N"/>
    <property type="match status" value="1"/>
</dbReference>
<feature type="compositionally biased region" description="Polar residues" evidence="3">
    <location>
        <begin position="1536"/>
        <end position="1553"/>
    </location>
</feature>
<feature type="region of interest" description="Disordered" evidence="3">
    <location>
        <begin position="687"/>
        <end position="740"/>
    </location>
</feature>
<feature type="compositionally biased region" description="Low complexity" evidence="3">
    <location>
        <begin position="71"/>
        <end position="82"/>
    </location>
</feature>
<feature type="compositionally biased region" description="Basic and acidic residues" evidence="3">
    <location>
        <begin position="720"/>
        <end position="729"/>
    </location>
</feature>
<feature type="coiled-coil region" evidence="2">
    <location>
        <begin position="792"/>
        <end position="831"/>
    </location>
</feature>
<feature type="compositionally biased region" description="Basic and acidic residues" evidence="3">
    <location>
        <begin position="1502"/>
        <end position="1512"/>
    </location>
</feature>
<keyword evidence="1" id="KW-0597">Phosphoprotein</keyword>
<feature type="compositionally biased region" description="Low complexity" evidence="3">
    <location>
        <begin position="113"/>
        <end position="136"/>
    </location>
</feature>
<evidence type="ECO:0000256" key="3">
    <source>
        <dbReference type="SAM" id="MobiDB-lite"/>
    </source>
</evidence>
<feature type="compositionally biased region" description="Polar residues" evidence="3">
    <location>
        <begin position="204"/>
        <end position="221"/>
    </location>
</feature>
<keyword evidence="2" id="KW-0175">Coiled coil</keyword>
<evidence type="ECO:0000313" key="5">
    <source>
        <dbReference type="EMBL" id="KAK1279423.1"/>
    </source>
</evidence>
<feature type="compositionally biased region" description="Polar residues" evidence="3">
    <location>
        <begin position="57"/>
        <end position="70"/>
    </location>
</feature>
<keyword evidence="6" id="KW-1185">Reference proteome</keyword>
<feature type="compositionally biased region" description="Polar residues" evidence="3">
    <location>
        <begin position="1093"/>
        <end position="1114"/>
    </location>
</feature>
<dbReference type="PANTHER" id="PTHR34805:SF1">
    <property type="entry name" value="PROTEIN MODIFIER OF SNC1 1"/>
    <property type="match status" value="1"/>
</dbReference>
<feature type="region of interest" description="Disordered" evidence="3">
    <location>
        <begin position="1"/>
        <end position="20"/>
    </location>
</feature>
<evidence type="ECO:0000259" key="4">
    <source>
        <dbReference type="Pfam" id="PF07001"/>
    </source>
</evidence>
<reference evidence="5" key="2">
    <citation type="submission" date="2023-06" db="EMBL/GenBank/DDBJ databases">
        <authorList>
            <person name="Ma L."/>
            <person name="Liu K.-W."/>
            <person name="Li Z."/>
            <person name="Hsiao Y.-Y."/>
            <person name="Qi Y."/>
            <person name="Fu T."/>
            <person name="Tang G."/>
            <person name="Zhang D."/>
            <person name="Sun W.-H."/>
            <person name="Liu D.-K."/>
            <person name="Li Y."/>
            <person name="Chen G.-Z."/>
            <person name="Liu X.-D."/>
            <person name="Liao X.-Y."/>
            <person name="Jiang Y.-T."/>
            <person name="Yu X."/>
            <person name="Hao Y."/>
            <person name="Huang J."/>
            <person name="Zhao X.-W."/>
            <person name="Ke S."/>
            <person name="Chen Y.-Y."/>
            <person name="Wu W.-L."/>
            <person name="Hsu J.-L."/>
            <person name="Lin Y.-F."/>
            <person name="Huang M.-D."/>
            <person name="Li C.-Y."/>
            <person name="Huang L."/>
            <person name="Wang Z.-W."/>
            <person name="Zhao X."/>
            <person name="Zhong W.-Y."/>
            <person name="Peng D.-H."/>
            <person name="Ahmad S."/>
            <person name="Lan S."/>
            <person name="Zhang J.-S."/>
            <person name="Tsai W.-C."/>
            <person name="Van De Peer Y."/>
            <person name="Liu Z.-J."/>
        </authorList>
    </citation>
    <scope>NUCLEOTIDE SEQUENCE</scope>
    <source>
        <strain evidence="5">SCP</strain>
        <tissue evidence="5">Leaves</tissue>
    </source>
</reference>
<feature type="compositionally biased region" description="Polar residues" evidence="3">
    <location>
        <begin position="83"/>
        <end position="107"/>
    </location>
</feature>
<feature type="compositionally biased region" description="Low complexity" evidence="3">
    <location>
        <begin position="537"/>
        <end position="549"/>
    </location>
</feature>
<feature type="compositionally biased region" description="Basic and acidic residues" evidence="3">
    <location>
        <begin position="1285"/>
        <end position="1294"/>
    </location>
</feature>
<dbReference type="InterPro" id="IPR009738">
    <property type="entry name" value="BAT2_N"/>
</dbReference>
<dbReference type="GO" id="GO:0040029">
    <property type="term" value="P:epigenetic regulation of gene expression"/>
    <property type="evidence" value="ECO:0007669"/>
    <property type="project" value="TreeGrafter"/>
</dbReference>
<feature type="compositionally biased region" description="Polar residues" evidence="3">
    <location>
        <begin position="182"/>
        <end position="193"/>
    </location>
</feature>
<evidence type="ECO:0000256" key="2">
    <source>
        <dbReference type="SAM" id="Coils"/>
    </source>
</evidence>
<reference evidence="5" key="1">
    <citation type="journal article" date="2023" name="Nat. Commun.">
        <title>Diploid and tetraploid genomes of Acorus and the evolution of monocots.</title>
        <authorList>
            <person name="Ma L."/>
            <person name="Liu K.W."/>
            <person name="Li Z."/>
            <person name="Hsiao Y.Y."/>
            <person name="Qi Y."/>
            <person name="Fu T."/>
            <person name="Tang G.D."/>
            <person name="Zhang D."/>
            <person name="Sun W.H."/>
            <person name="Liu D.K."/>
            <person name="Li Y."/>
            <person name="Chen G.Z."/>
            <person name="Liu X.D."/>
            <person name="Liao X.Y."/>
            <person name="Jiang Y.T."/>
            <person name="Yu X."/>
            <person name="Hao Y."/>
            <person name="Huang J."/>
            <person name="Zhao X.W."/>
            <person name="Ke S."/>
            <person name="Chen Y.Y."/>
            <person name="Wu W.L."/>
            <person name="Hsu J.L."/>
            <person name="Lin Y.F."/>
            <person name="Huang M.D."/>
            <person name="Li C.Y."/>
            <person name="Huang L."/>
            <person name="Wang Z.W."/>
            <person name="Zhao X."/>
            <person name="Zhong W.Y."/>
            <person name="Peng D.H."/>
            <person name="Ahmad S."/>
            <person name="Lan S."/>
            <person name="Zhang J.S."/>
            <person name="Tsai W.C."/>
            <person name="Van de Peer Y."/>
            <person name="Liu Z.J."/>
        </authorList>
    </citation>
    <scope>NUCLEOTIDE SEQUENCE</scope>
    <source>
        <strain evidence="5">SCP</strain>
    </source>
</reference>
<dbReference type="PANTHER" id="PTHR34805">
    <property type="entry name" value="PROTEIN MODIFIER OF SNC1 1"/>
    <property type="match status" value="1"/>
</dbReference>
<feature type="domain" description="BAT2 N-terminal" evidence="4">
    <location>
        <begin position="14"/>
        <end position="133"/>
    </location>
</feature>
<feature type="region of interest" description="Disordered" evidence="3">
    <location>
        <begin position="636"/>
        <end position="670"/>
    </location>
</feature>
<gene>
    <name evidence="5" type="ORF">QJS04_geneDACA002776</name>
</gene>
<feature type="region of interest" description="Disordered" evidence="3">
    <location>
        <begin position="1093"/>
        <end position="1118"/>
    </location>
</feature>
<dbReference type="Proteomes" id="UP001179952">
    <property type="component" value="Unassembled WGS sequence"/>
</dbReference>
<comment type="caution">
    <text evidence="5">The sequence shown here is derived from an EMBL/GenBank/DDBJ whole genome shotgun (WGS) entry which is preliminary data.</text>
</comment>
<dbReference type="InterPro" id="IPR038808">
    <property type="entry name" value="MOS1-like"/>
</dbReference>
<protein>
    <submittedName>
        <fullName evidence="5">Protein MODIFIER OF SNC1 1</fullName>
    </submittedName>
</protein>
<feature type="region of interest" description="Disordered" evidence="3">
    <location>
        <begin position="1331"/>
        <end position="1368"/>
    </location>
</feature>
<feature type="region of interest" description="Disordered" evidence="3">
    <location>
        <begin position="1382"/>
        <end position="1598"/>
    </location>
</feature>
<feature type="compositionally biased region" description="Polar residues" evidence="3">
    <location>
        <begin position="636"/>
        <end position="657"/>
    </location>
</feature>
<feature type="compositionally biased region" description="Gly residues" evidence="3">
    <location>
        <begin position="1579"/>
        <end position="1589"/>
    </location>
</feature>
<dbReference type="EMBL" id="JAUJYN010000001">
    <property type="protein sequence ID" value="KAK1279423.1"/>
    <property type="molecule type" value="Genomic_DNA"/>
</dbReference>
<feature type="compositionally biased region" description="Basic and acidic residues" evidence="3">
    <location>
        <begin position="1446"/>
        <end position="1458"/>
    </location>
</feature>
<feature type="compositionally biased region" description="Polar residues" evidence="3">
    <location>
        <begin position="1459"/>
        <end position="1471"/>
    </location>
</feature>
<feature type="region of interest" description="Disordered" evidence="3">
    <location>
        <begin position="496"/>
        <end position="556"/>
    </location>
</feature>
<feature type="compositionally biased region" description="Polar residues" evidence="3">
    <location>
        <begin position="928"/>
        <end position="943"/>
    </location>
</feature>
<organism evidence="5 6">
    <name type="scientific">Acorus gramineus</name>
    <name type="common">Dwarf sweet flag</name>
    <dbReference type="NCBI Taxonomy" id="55184"/>
    <lineage>
        <taxon>Eukaryota</taxon>
        <taxon>Viridiplantae</taxon>
        <taxon>Streptophyta</taxon>
        <taxon>Embryophyta</taxon>
        <taxon>Tracheophyta</taxon>
        <taxon>Spermatophyta</taxon>
        <taxon>Magnoliopsida</taxon>
        <taxon>Liliopsida</taxon>
        <taxon>Acoraceae</taxon>
        <taxon>Acorus</taxon>
    </lineage>
</organism>
<feature type="region of interest" description="Disordered" evidence="3">
    <location>
        <begin position="31"/>
        <end position="297"/>
    </location>
</feature>
<feature type="compositionally biased region" description="Polar residues" evidence="3">
    <location>
        <begin position="1257"/>
        <end position="1284"/>
    </location>
</feature>
<feature type="region of interest" description="Disordered" evidence="3">
    <location>
        <begin position="1234"/>
        <end position="1313"/>
    </location>
</feature>
<feature type="region of interest" description="Disordered" evidence="3">
    <location>
        <begin position="884"/>
        <end position="947"/>
    </location>
</feature>
<evidence type="ECO:0000256" key="1">
    <source>
        <dbReference type="ARBA" id="ARBA00022553"/>
    </source>
</evidence>
<sequence>MTSSMVTGDRRWAPQRRGGMTVLGKVAVPKPVNLPSQRLENHGLDPNVEIVPKGTLSWGSRASSTPNAWASSTLSSPKTDSSAGSTGVNGRPSSGGSAARPSTSSSDRSLEPASNAWGSSSRPSSASGILASSQTSMVTTRPRSAEPRPGSSQLSRFAETVSENSTPWSATGTAEKLGAASSKINGFSLSSGDFPSLGSEKSSELQPQQGHSSHGRPSSASGGRGTQKEMIEGAHTRGCHSSHGRPSSASGGLARQKERLEVPRIEEESSHANTGRGAVDTWQRNNPHSVGDERQANVEKWHRDPQKNLPYPHSNLPPHQFDPWHGHPVQNPMERAWYRPLPPGTYAPRGVPGGYPIVDQFPYYPPQPIPRPGGPGGFHPKNGEAFHPCVPDSHVVHNLPVMPVRPGGYPSPLPYDGYYGPPHRGFSNPNEQDAPFMGIGPHPGAYNYYPNQTSGNVHAKPGGYTAPVDKEYGHAKEASRGPYKVLLKQQDNWVDNDSEDKKEHPAKSDVGSSVRVDDLGSACGKNERMEIYDPASGEKSSSQSSSCGGEHNKGLLNDKAADDTLVKNPEKAALLPCPQQHPVVKKDATLIEKIESLNAKARMADGRYDAVLGSAREETTKRTRVVNAKVDHSTREVGNSNITNRKVTPSGVGNSPSKVDASNIDKSSEFRNSEMSILKPPETHAHAIGSLNSSESGEKVHTHVLRSTPGLQGRNFQSRLDSHEEDKWKNRSPSRDNSTLTRTLVETQPDMQVQDSRTSERVPEQELHHVGKIGGEPYMSSTMDSNDLKAQRAKMKEIAAQRAKQLQKEEEERTREQKAKALAKLEELNRRTMVESSKSDQSLIGVVQHKEDEFTDSAVFHNTFAGPAQSHSSGFSYSGTAAQMGGNGAARAVDSSGSSTNASLEDLNGSPENPLASQKDAEKVEAMSQKTYLQSQESGASKQKQMDYKKRQIISQEKIVGERSAHITGVVRGLNNDGASNTLIALAVDSLPVNPKQTEEPVMQHKKKHNRNVKNKQRLDEVSSGVVSQLSLAIETNIEKSTMQSSKLEPAELVAQPIEVLDQKKKETSVTGDVFGPPSADQGLSQLSEAHGRVTNQLKPQTQRKTTRNPQSVRTSDKFHGNEAVWAPVKPVNKTESSEEAIQISSADVTDQVSGKNGHNLQGVVRNKRAEMERYVPKHVVAKESSQQGTSQQPLPYSITHSVPGKTTVVVDNSTAYSETGVIDGSASGKAGFAVEAKNGGNNKHHRHGRGPGLWRQRSSTEPNSVPRNLNEESSPSDISNNVQKHVDQSEPPKPEVQPLEQQPGYYNNWDDDVSMPSELVPVPIIVKDHNISSRGKRQPYKGQRGQYHAPAASNDYQSEPSDRVVSQSQVENLTINEQMRSHWQPKPRAYPNHHQQGNRGNGGQKNAPQLGLDQPPHLNEKINDAPAQSETQKTWVADVPNSRNQELRREMKRHTEQARPQMQDLPTMSEPQHEPPVPSGMRRHGQGARFNRGQEGPLNGGRREVGQDVNEKQNALSNGDNRQKHHAHYEYQPVGSYNTNNIKANESVQQSLAPGDEVSEASRPMVPRNHDRGQGYIRRGGGGGGGNFNGRNSRPAP</sequence>
<feature type="compositionally biased region" description="Polar residues" evidence="3">
    <location>
        <begin position="1355"/>
        <end position="1368"/>
    </location>
</feature>
<proteinExistence type="predicted"/>
<feature type="compositionally biased region" description="Polar residues" evidence="3">
    <location>
        <begin position="150"/>
        <end position="172"/>
    </location>
</feature>
<feature type="compositionally biased region" description="Basic and acidic residues" evidence="3">
    <location>
        <begin position="255"/>
        <end position="270"/>
    </location>
</feature>
<name>A0AAV9BT43_ACOGR</name>
<feature type="compositionally biased region" description="Basic and acidic residues" evidence="3">
    <location>
        <begin position="226"/>
        <end position="235"/>
    </location>
</feature>
<evidence type="ECO:0000313" key="6">
    <source>
        <dbReference type="Proteomes" id="UP001179952"/>
    </source>
</evidence>